<accession>A0ABV5CLL1</accession>
<evidence type="ECO:0000259" key="1">
    <source>
        <dbReference type="Pfam" id="PF13349"/>
    </source>
</evidence>
<dbReference type="RefSeq" id="WP_375733561.1">
    <property type="nucleotide sequence ID" value="NZ_JBCGDC010000014.1"/>
</dbReference>
<proteinExistence type="predicted"/>
<evidence type="ECO:0000313" key="3">
    <source>
        <dbReference type="Proteomes" id="UP001582793"/>
    </source>
</evidence>
<dbReference type="Proteomes" id="UP001582793">
    <property type="component" value="Unassembled WGS sequence"/>
</dbReference>
<dbReference type="Pfam" id="PF13349">
    <property type="entry name" value="DUF4097"/>
    <property type="match status" value="1"/>
</dbReference>
<dbReference type="EMBL" id="JBCGDC010000014">
    <property type="protein sequence ID" value="MFB6392878.1"/>
    <property type="molecule type" value="Genomic_DNA"/>
</dbReference>
<keyword evidence="3" id="KW-1185">Reference proteome</keyword>
<organism evidence="2 3">
    <name type="scientific">Polymorphospora lycopeni</name>
    <dbReference type="NCBI Taxonomy" id="3140240"/>
    <lineage>
        <taxon>Bacteria</taxon>
        <taxon>Bacillati</taxon>
        <taxon>Actinomycetota</taxon>
        <taxon>Actinomycetes</taxon>
        <taxon>Micromonosporales</taxon>
        <taxon>Micromonosporaceae</taxon>
        <taxon>Polymorphospora</taxon>
    </lineage>
</organism>
<gene>
    <name evidence="2" type="ORF">AAFH96_07110</name>
</gene>
<dbReference type="InterPro" id="IPR025164">
    <property type="entry name" value="Toastrack_DUF4097"/>
</dbReference>
<evidence type="ECO:0000313" key="2">
    <source>
        <dbReference type="EMBL" id="MFB6392878.1"/>
    </source>
</evidence>
<sequence length="285" mass="29772">MPTFDTPQPISVTVNLGFVVGNVRLVAGPRTDTTVDVRPVDPSSKADRKVAEQTRVEYADGKLLVRGPRLGTLFTRSGAVDLTIELPEGSHLDGETGMGEVRLEGRLGECRFKNGYGDIQLDRAGPVRLNSGSGAVIADHVEGGEVTAGNGSVRIRRIDGLATVKNSNGDSWIGEAGGDLRLRAANGSITVDRAHADVTARTANGGIHVGEVIRGTVVLETAAGAVGIGIRAGTAAWLDLDTTYGRVHNELASSPAPDTTDDTVRVRASTSVGDITVRRSVTSKT</sequence>
<name>A0ABV5CLL1_9ACTN</name>
<protein>
    <submittedName>
        <fullName evidence="2">DUF4097 family beta strand repeat-containing protein</fullName>
    </submittedName>
</protein>
<feature type="domain" description="DUF4097" evidence="1">
    <location>
        <begin position="60"/>
        <end position="276"/>
    </location>
</feature>
<reference evidence="2 3" key="1">
    <citation type="submission" date="2024-04" db="EMBL/GenBank/DDBJ databases">
        <title>Polymorphospora sp. isolated from Baiyangdian Lake in Xiong'an New Area.</title>
        <authorList>
            <person name="Zhang X."/>
            <person name="Liu J."/>
        </authorList>
    </citation>
    <scope>NUCLEOTIDE SEQUENCE [LARGE SCALE GENOMIC DNA]</scope>
    <source>
        <strain evidence="2 3">2-325</strain>
    </source>
</reference>
<comment type="caution">
    <text evidence="2">The sequence shown here is derived from an EMBL/GenBank/DDBJ whole genome shotgun (WGS) entry which is preliminary data.</text>
</comment>